<gene>
    <name evidence="2" type="ORF">AB0C36_35555</name>
</gene>
<name>A0ABV3DSS8_9ACTN</name>
<accession>A0ABV3DSS8</accession>
<dbReference type="EMBL" id="JBEZFP010000140">
    <property type="protein sequence ID" value="MEU8138805.1"/>
    <property type="molecule type" value="Genomic_DNA"/>
</dbReference>
<reference evidence="2 3" key="1">
    <citation type="submission" date="2024-06" db="EMBL/GenBank/DDBJ databases">
        <title>The Natural Products Discovery Center: Release of the First 8490 Sequenced Strains for Exploring Actinobacteria Biosynthetic Diversity.</title>
        <authorList>
            <person name="Kalkreuter E."/>
            <person name="Kautsar S.A."/>
            <person name="Yang D."/>
            <person name="Bader C.D."/>
            <person name="Teijaro C.N."/>
            <person name="Fluegel L."/>
            <person name="Davis C.M."/>
            <person name="Simpson J.R."/>
            <person name="Lauterbach L."/>
            <person name="Steele A.D."/>
            <person name="Gui C."/>
            <person name="Meng S."/>
            <person name="Li G."/>
            <person name="Viehrig K."/>
            <person name="Ye F."/>
            <person name="Su P."/>
            <person name="Kiefer A.F."/>
            <person name="Nichols A."/>
            <person name="Cepeda A.J."/>
            <person name="Yan W."/>
            <person name="Fan B."/>
            <person name="Jiang Y."/>
            <person name="Adhikari A."/>
            <person name="Zheng C.-J."/>
            <person name="Schuster L."/>
            <person name="Cowan T.M."/>
            <person name="Smanski M.J."/>
            <person name="Chevrette M.G."/>
            <person name="De Carvalho L.P.S."/>
            <person name="Shen B."/>
        </authorList>
    </citation>
    <scope>NUCLEOTIDE SEQUENCE [LARGE SCALE GENOMIC DNA]</scope>
    <source>
        <strain evidence="2 3">NPDC048946</strain>
    </source>
</reference>
<protein>
    <submittedName>
        <fullName evidence="2">Uncharacterized protein</fullName>
    </submittedName>
</protein>
<sequence length="54" mass="5543">MVAAAASACAATVAAHAATEAAYAEGAEKCTCNRPVAEVCCCFEHVAPQWQRSD</sequence>
<keyword evidence="1" id="KW-0732">Signal</keyword>
<dbReference type="RefSeq" id="WP_358362505.1">
    <property type="nucleotide sequence ID" value="NZ_JBEZFP010000140.1"/>
</dbReference>
<comment type="caution">
    <text evidence="2">The sequence shown here is derived from an EMBL/GenBank/DDBJ whole genome shotgun (WGS) entry which is preliminary data.</text>
</comment>
<evidence type="ECO:0000313" key="3">
    <source>
        <dbReference type="Proteomes" id="UP001551482"/>
    </source>
</evidence>
<proteinExistence type="predicted"/>
<keyword evidence="3" id="KW-1185">Reference proteome</keyword>
<dbReference type="Proteomes" id="UP001551482">
    <property type="component" value="Unassembled WGS sequence"/>
</dbReference>
<evidence type="ECO:0000256" key="1">
    <source>
        <dbReference type="SAM" id="SignalP"/>
    </source>
</evidence>
<feature type="signal peptide" evidence="1">
    <location>
        <begin position="1"/>
        <end position="17"/>
    </location>
</feature>
<evidence type="ECO:0000313" key="2">
    <source>
        <dbReference type="EMBL" id="MEU8138805.1"/>
    </source>
</evidence>
<feature type="chain" id="PRO_5045139402" evidence="1">
    <location>
        <begin position="18"/>
        <end position="54"/>
    </location>
</feature>
<organism evidence="2 3">
    <name type="scientific">Streptodolium elevatio</name>
    <dbReference type="NCBI Taxonomy" id="3157996"/>
    <lineage>
        <taxon>Bacteria</taxon>
        <taxon>Bacillati</taxon>
        <taxon>Actinomycetota</taxon>
        <taxon>Actinomycetes</taxon>
        <taxon>Kitasatosporales</taxon>
        <taxon>Streptomycetaceae</taxon>
        <taxon>Streptodolium</taxon>
    </lineage>
</organism>